<dbReference type="Gene3D" id="3.30.479.30">
    <property type="entry name" value="Band 7 domain"/>
    <property type="match status" value="1"/>
</dbReference>
<dbReference type="OrthoDB" id="8242650at2"/>
<dbReference type="SMART" id="SM00244">
    <property type="entry name" value="PHB"/>
    <property type="match status" value="1"/>
</dbReference>
<dbReference type="InterPro" id="IPR010201">
    <property type="entry name" value="HflK"/>
</dbReference>
<dbReference type="EMBL" id="PCDP01000033">
    <property type="protein sequence ID" value="PZM14477.1"/>
    <property type="molecule type" value="Genomic_DNA"/>
</dbReference>
<keyword evidence="4" id="KW-0472">Membrane</keyword>
<dbReference type="InterPro" id="IPR001107">
    <property type="entry name" value="Band_7"/>
</dbReference>
<evidence type="ECO:0000313" key="7">
    <source>
        <dbReference type="Proteomes" id="UP000248925"/>
    </source>
</evidence>
<feature type="transmembrane region" description="Helical" evidence="4">
    <location>
        <begin position="238"/>
        <end position="259"/>
    </location>
</feature>
<evidence type="ECO:0000256" key="4">
    <source>
        <dbReference type="SAM" id="Phobius"/>
    </source>
</evidence>
<proteinExistence type="inferred from homology"/>
<keyword evidence="4" id="KW-1133">Transmembrane helix</keyword>
<feature type="transmembrane region" description="Helical" evidence="4">
    <location>
        <begin position="57"/>
        <end position="77"/>
    </location>
</feature>
<gene>
    <name evidence="6" type="ORF">CPY51_10520</name>
</gene>
<evidence type="ECO:0000256" key="1">
    <source>
        <dbReference type="ARBA" id="ARBA00004167"/>
    </source>
</evidence>
<comment type="similarity">
    <text evidence="2">Belongs to the band 7/mec-2 family. HflK subfamily.</text>
</comment>
<comment type="subcellular location">
    <subcellularLocation>
        <location evidence="1">Membrane</location>
        <topology evidence="1">Single-pass membrane protein</topology>
    </subcellularLocation>
</comment>
<organism evidence="6 7">
    <name type="scientific">Rhizobium tubonense</name>
    <dbReference type="NCBI Taxonomy" id="484088"/>
    <lineage>
        <taxon>Bacteria</taxon>
        <taxon>Pseudomonadati</taxon>
        <taxon>Pseudomonadota</taxon>
        <taxon>Alphaproteobacteria</taxon>
        <taxon>Hyphomicrobiales</taxon>
        <taxon>Rhizobiaceae</taxon>
        <taxon>Rhizobium/Agrobacterium group</taxon>
        <taxon>Rhizobium</taxon>
    </lineage>
</organism>
<dbReference type="CDD" id="cd03404">
    <property type="entry name" value="SPFH_HflK"/>
    <property type="match status" value="1"/>
</dbReference>
<name>A0A2W4CNV9_9HYPH</name>
<evidence type="ECO:0000256" key="2">
    <source>
        <dbReference type="ARBA" id="ARBA00006971"/>
    </source>
</evidence>
<sequence length="669" mass="72027">MDNDIEAVNPTERIRFQRSAIHARQLSTDASRVGIVAAAFLLAACLVGSFASSTMWLPFFCSNAAALIVLGSGLRSGCEVASWRRERAGLPSLPRPAWLRWMIDAATSPWRSPSEEPLRTDTIERLSGRAATSARAAVQRVGSRAVLQACLSLLALLTVYAGVSWDFEQSTPGRAAYIAGGFCLALAFALLVIERRFASSNLEELPEAGSLMLLTRLPIVTLVASAFCLLMVGAGQEWLTRLMVLSGCFAALVALELLIRALLAMFSPQNSDIEPQLIADSFVAGTLRWPPRPFSVLRNEIKARYGIDLRQIWAISFIRRAAPAVICLILFIGWLLSGVSEVPMTGRGIYERFGKPESVVHSGLHAGLPWPFGRVVPVENGVVHELATSLSDKKDGEPLADAEGPAPEITNRLWDGSHISEKSQIIASRTDGKQSFQIVNMDIRFVYRIGLSDQAALNAAYQTSDPAALIESTASRVLVHDFAARTLDDVLGETRAQLAVDISSAIRKDLDRLNSGVEILAVVVEAIHPPAGAANAYHAVQASQITAEALVARERGHAAERANDAQLNASIERDKAVASARESIAASEVAKLRFAAEQTAYDKAGQVFLTETYFARLTAGLAHSKALILDHRIGGNLAPTFDLRTTMPPIDPDAAGETSAPAPSEEVNP</sequence>
<feature type="region of interest" description="Disordered" evidence="3">
    <location>
        <begin position="647"/>
        <end position="669"/>
    </location>
</feature>
<feature type="transmembrane region" description="Helical" evidence="4">
    <location>
        <begin position="317"/>
        <end position="336"/>
    </location>
</feature>
<dbReference type="Pfam" id="PF01145">
    <property type="entry name" value="Band_7"/>
    <property type="match status" value="1"/>
</dbReference>
<evidence type="ECO:0000313" key="6">
    <source>
        <dbReference type="EMBL" id="PZM14477.1"/>
    </source>
</evidence>
<keyword evidence="4" id="KW-0812">Transmembrane</keyword>
<feature type="domain" description="Band 7" evidence="5">
    <location>
        <begin position="337"/>
        <end position="541"/>
    </location>
</feature>
<dbReference type="InterPro" id="IPR050710">
    <property type="entry name" value="Band7/mec-2_domain"/>
</dbReference>
<dbReference type="SUPFAM" id="SSF117892">
    <property type="entry name" value="Band 7/SPFH domain"/>
    <property type="match status" value="1"/>
</dbReference>
<reference evidence="6 7" key="1">
    <citation type="journal article" date="2018" name="Sci. Rep.">
        <title>Rhizobium tumorigenes sp. nov., a novel plant tumorigenic bacterium isolated from cane gall tumors on thornless blackberry.</title>
        <authorList>
            <person name="Kuzmanovi N."/>
            <person name="Smalla K."/>
            <person name="Gronow S."/>
            <person name="PuBawska J."/>
        </authorList>
    </citation>
    <scope>NUCLEOTIDE SEQUENCE [LARGE SCALE GENOMIC DNA]</scope>
    <source>
        <strain evidence="6 7">CCBAU 85046</strain>
    </source>
</reference>
<feature type="transmembrane region" description="Helical" evidence="4">
    <location>
        <begin position="33"/>
        <end position="51"/>
    </location>
</feature>
<evidence type="ECO:0000259" key="5">
    <source>
        <dbReference type="SMART" id="SM00244"/>
    </source>
</evidence>
<feature type="transmembrane region" description="Helical" evidence="4">
    <location>
        <begin position="213"/>
        <end position="232"/>
    </location>
</feature>
<feature type="transmembrane region" description="Helical" evidence="4">
    <location>
        <begin position="175"/>
        <end position="193"/>
    </location>
</feature>
<dbReference type="AlphaFoldDB" id="A0A2W4CNV9"/>
<accession>A0A2W4CNV9</accession>
<dbReference type="Proteomes" id="UP000248925">
    <property type="component" value="Unassembled WGS sequence"/>
</dbReference>
<protein>
    <recommendedName>
        <fullName evidence="5">Band 7 domain-containing protein</fullName>
    </recommendedName>
</protein>
<dbReference type="PANTHER" id="PTHR43327:SF10">
    <property type="entry name" value="STOMATIN-LIKE PROTEIN 2, MITOCHONDRIAL"/>
    <property type="match status" value="1"/>
</dbReference>
<feature type="transmembrane region" description="Helical" evidence="4">
    <location>
        <begin position="145"/>
        <end position="163"/>
    </location>
</feature>
<comment type="caution">
    <text evidence="6">The sequence shown here is derived from an EMBL/GenBank/DDBJ whole genome shotgun (WGS) entry which is preliminary data.</text>
</comment>
<dbReference type="GO" id="GO:0016020">
    <property type="term" value="C:membrane"/>
    <property type="evidence" value="ECO:0007669"/>
    <property type="project" value="UniProtKB-SubCell"/>
</dbReference>
<keyword evidence="7" id="KW-1185">Reference proteome</keyword>
<evidence type="ECO:0000256" key="3">
    <source>
        <dbReference type="SAM" id="MobiDB-lite"/>
    </source>
</evidence>
<dbReference type="InterPro" id="IPR036013">
    <property type="entry name" value="Band_7/SPFH_dom_sf"/>
</dbReference>
<dbReference type="PANTHER" id="PTHR43327">
    <property type="entry name" value="STOMATIN-LIKE PROTEIN 2, MITOCHONDRIAL"/>
    <property type="match status" value="1"/>
</dbReference>